<keyword evidence="3 8" id="KW-0813">Transport</keyword>
<dbReference type="PANTHER" id="PTHR11101:SF80">
    <property type="entry name" value="PHOSPHATE TRANSPORTER"/>
    <property type="match status" value="1"/>
</dbReference>
<evidence type="ECO:0000256" key="3">
    <source>
        <dbReference type="ARBA" id="ARBA00022448"/>
    </source>
</evidence>
<dbReference type="Pfam" id="PF01384">
    <property type="entry name" value="PHO4"/>
    <property type="match status" value="1"/>
</dbReference>
<evidence type="ECO:0000256" key="1">
    <source>
        <dbReference type="ARBA" id="ARBA00004141"/>
    </source>
</evidence>
<feature type="transmembrane region" description="Helical" evidence="8">
    <location>
        <begin position="189"/>
        <end position="205"/>
    </location>
</feature>
<feature type="transmembrane region" description="Helical" evidence="8">
    <location>
        <begin position="217"/>
        <end position="235"/>
    </location>
</feature>
<proteinExistence type="inferred from homology"/>
<reference evidence="9 10" key="1">
    <citation type="submission" date="2015-01" db="EMBL/GenBank/DDBJ databases">
        <title>Evolution of Trichinella species and genotypes.</title>
        <authorList>
            <person name="Korhonen P.K."/>
            <person name="Edoardo P."/>
            <person name="Giuseppe L.R."/>
            <person name="Gasser R.B."/>
        </authorList>
    </citation>
    <scope>NUCLEOTIDE SEQUENCE [LARGE SCALE GENOMIC DNA]</scope>
    <source>
        <strain evidence="9">ISS176</strain>
    </source>
</reference>
<dbReference type="GO" id="GO:0005315">
    <property type="term" value="F:phosphate transmembrane transporter activity"/>
    <property type="evidence" value="ECO:0007669"/>
    <property type="project" value="InterPro"/>
</dbReference>
<keyword evidence="7 8" id="KW-0472">Membrane</keyword>
<feature type="transmembrane region" description="Helical" evidence="8">
    <location>
        <begin position="459"/>
        <end position="479"/>
    </location>
</feature>
<feature type="transmembrane region" description="Helical" evidence="8">
    <location>
        <begin position="399"/>
        <end position="419"/>
    </location>
</feature>
<dbReference type="EMBL" id="JYDV01000153">
    <property type="protein sequence ID" value="KRZ28435.1"/>
    <property type="molecule type" value="Genomic_DNA"/>
</dbReference>
<comment type="subcellular location">
    <subcellularLocation>
        <location evidence="1 8">Membrane</location>
        <topology evidence="1 8">Multi-pass membrane protein</topology>
    </subcellularLocation>
</comment>
<comment type="function">
    <text evidence="8">Sodium-phosphate symporter.</text>
</comment>
<keyword evidence="6 8" id="KW-1133">Transmembrane helix</keyword>
<feature type="transmembrane region" description="Helical" evidence="8">
    <location>
        <begin position="431"/>
        <end position="453"/>
    </location>
</feature>
<gene>
    <name evidence="9" type="ORF">T4C_13287</name>
</gene>
<evidence type="ECO:0000313" key="10">
    <source>
        <dbReference type="Proteomes" id="UP000054826"/>
    </source>
</evidence>
<protein>
    <recommendedName>
        <fullName evidence="8">Phosphate transporter</fullName>
    </recommendedName>
</protein>
<organism evidence="9 10">
    <name type="scientific">Trichinella pseudospiralis</name>
    <name type="common">Parasitic roundworm</name>
    <dbReference type="NCBI Taxonomy" id="6337"/>
    <lineage>
        <taxon>Eukaryota</taxon>
        <taxon>Metazoa</taxon>
        <taxon>Ecdysozoa</taxon>
        <taxon>Nematoda</taxon>
        <taxon>Enoplea</taxon>
        <taxon>Dorylaimia</taxon>
        <taxon>Trichinellida</taxon>
        <taxon>Trichinellidae</taxon>
        <taxon>Trichinella</taxon>
    </lineage>
</organism>
<evidence type="ECO:0000313" key="9">
    <source>
        <dbReference type="EMBL" id="KRZ28436.1"/>
    </source>
</evidence>
<feature type="transmembrane region" description="Helical" evidence="8">
    <location>
        <begin position="342"/>
        <end position="360"/>
    </location>
</feature>
<comment type="similarity">
    <text evidence="2 8">Belongs to the inorganic phosphate transporter (PiT) (TC 2.A.20) family.</text>
</comment>
<accession>A0A0V1J0E3</accession>
<evidence type="ECO:0000256" key="4">
    <source>
        <dbReference type="ARBA" id="ARBA00022592"/>
    </source>
</evidence>
<feature type="transmembrane region" description="Helical" evidence="8">
    <location>
        <begin position="51"/>
        <end position="71"/>
    </location>
</feature>
<feature type="transmembrane region" description="Helical" evidence="8">
    <location>
        <begin position="114"/>
        <end position="132"/>
    </location>
</feature>
<comment type="caution">
    <text evidence="9">The sequence shown here is derived from an EMBL/GenBank/DDBJ whole genome shotgun (WGS) entry which is preliminary data.</text>
</comment>
<evidence type="ECO:0000256" key="6">
    <source>
        <dbReference type="ARBA" id="ARBA00022989"/>
    </source>
</evidence>
<dbReference type="EMBL" id="JYDV01000153">
    <property type="protein sequence ID" value="KRZ28436.1"/>
    <property type="molecule type" value="Genomic_DNA"/>
</dbReference>
<evidence type="ECO:0000256" key="8">
    <source>
        <dbReference type="RuleBase" id="RU363058"/>
    </source>
</evidence>
<feature type="transmembrane region" description="Helical" evidence="8">
    <location>
        <begin position="12"/>
        <end position="31"/>
    </location>
</feature>
<name>A0A0V1J0E3_TRIPS</name>
<dbReference type="AlphaFoldDB" id="A0A0V1J0E3"/>
<dbReference type="InterPro" id="IPR001204">
    <property type="entry name" value="Phos_transporter"/>
</dbReference>
<feature type="transmembrane region" description="Helical" evidence="8">
    <location>
        <begin position="144"/>
        <end position="169"/>
    </location>
</feature>
<dbReference type="GO" id="GO:0016020">
    <property type="term" value="C:membrane"/>
    <property type="evidence" value="ECO:0007669"/>
    <property type="project" value="UniProtKB-SubCell"/>
</dbReference>
<evidence type="ECO:0000256" key="5">
    <source>
        <dbReference type="ARBA" id="ARBA00022692"/>
    </source>
</evidence>
<dbReference type="GO" id="GO:0035435">
    <property type="term" value="P:phosphate ion transmembrane transport"/>
    <property type="evidence" value="ECO:0007669"/>
    <property type="project" value="TreeGrafter"/>
</dbReference>
<sequence length="488" mass="53910">LHIQNNMTDLLWVVVVAFFIALVLSFAIGANDTANSFGTSVGSKVLTLRQAYLLATLVETCGAVLLGYKVANTIRTGVVDVSVYNQSEKELMIGQLSTLSGCAGWLMMATLFKLPVSTTHSIVGATIGYSLVLRGLNGIRWSNIGFIVASWFLSPVLSGCITSIFYLLINSLILKQDDQFNAGLKVLPYLYFFTFSINIFSIFYDGTEMLYFDKIPLYGICIISIGIALTVALVIHSVHLEDCKICPVAYVLPKENEQPLERETEITGGRVNCITQIKKFFKPETKEESQCIKLFNFLQIFSACFGGFAHGGNDVSNAIAPLISIWMLYHTNSVYSDDEGPTIWLLLYGAAGMVIGLWVLGHRVIYTVGEGLTELNAISGFCVELGSAFTVLFASKLGLPISTTHCKIGSVVFVGLLRWRKKVNFATFRNIVLSWFITLPATGLFSAALVALLRKVLNYSYPILWLICDVCIIYMQPLLNHSFKKIFQ</sequence>
<keyword evidence="4 8" id="KW-0592">Phosphate transport</keyword>
<feature type="non-terminal residue" evidence="9">
    <location>
        <position position="1"/>
    </location>
</feature>
<evidence type="ECO:0000256" key="7">
    <source>
        <dbReference type="ARBA" id="ARBA00023136"/>
    </source>
</evidence>
<feature type="non-terminal residue" evidence="9">
    <location>
        <position position="488"/>
    </location>
</feature>
<keyword evidence="5 8" id="KW-0812">Transmembrane</keyword>
<dbReference type="Proteomes" id="UP000054826">
    <property type="component" value="Unassembled WGS sequence"/>
</dbReference>
<dbReference type="PANTHER" id="PTHR11101">
    <property type="entry name" value="PHOSPHATE TRANSPORTER"/>
    <property type="match status" value="1"/>
</dbReference>
<evidence type="ECO:0000256" key="2">
    <source>
        <dbReference type="ARBA" id="ARBA00009916"/>
    </source>
</evidence>